<keyword evidence="3" id="KW-0479">Metal-binding</keyword>
<dbReference type="InterPro" id="IPR006638">
    <property type="entry name" value="Elp3/MiaA/NifB-like_rSAM"/>
</dbReference>
<evidence type="ECO:0000256" key="1">
    <source>
        <dbReference type="ARBA" id="ARBA00001966"/>
    </source>
</evidence>
<dbReference type="AlphaFoldDB" id="A0A7V3J9R4"/>
<evidence type="ECO:0000256" key="2">
    <source>
        <dbReference type="ARBA" id="ARBA00022691"/>
    </source>
</evidence>
<keyword evidence="4" id="KW-0408">Iron</keyword>
<dbReference type="SFLD" id="SFLDG01123">
    <property type="entry name" value="methyltransferase_(Class_B)"/>
    <property type="match status" value="1"/>
</dbReference>
<dbReference type="SUPFAM" id="SSF102114">
    <property type="entry name" value="Radical SAM enzymes"/>
    <property type="match status" value="1"/>
</dbReference>
<dbReference type="InterPro" id="IPR007197">
    <property type="entry name" value="rSAM"/>
</dbReference>
<evidence type="ECO:0000313" key="8">
    <source>
        <dbReference type="EMBL" id="HFZ08869.1"/>
    </source>
</evidence>
<evidence type="ECO:0000259" key="7">
    <source>
        <dbReference type="PROSITE" id="PS51918"/>
    </source>
</evidence>
<keyword evidence="5" id="KW-0411">Iron-sulfur</keyword>
<dbReference type="InterPro" id="IPR006158">
    <property type="entry name" value="Cobalamin-bd"/>
</dbReference>
<protein>
    <submittedName>
        <fullName evidence="8">B12-binding domain-containing radical SAM protein</fullName>
    </submittedName>
</protein>
<dbReference type="PANTHER" id="PTHR43409:SF4">
    <property type="entry name" value="RADICAL SAM SUPERFAMILY PROTEIN"/>
    <property type="match status" value="1"/>
</dbReference>
<dbReference type="GO" id="GO:0031419">
    <property type="term" value="F:cobalamin binding"/>
    <property type="evidence" value="ECO:0007669"/>
    <property type="project" value="InterPro"/>
</dbReference>
<dbReference type="EMBL" id="DTGG01000063">
    <property type="protein sequence ID" value="HFZ08869.1"/>
    <property type="molecule type" value="Genomic_DNA"/>
</dbReference>
<dbReference type="InterPro" id="IPR051198">
    <property type="entry name" value="BchE-like"/>
</dbReference>
<evidence type="ECO:0000256" key="4">
    <source>
        <dbReference type="ARBA" id="ARBA00023004"/>
    </source>
</evidence>
<dbReference type="SMART" id="SM00729">
    <property type="entry name" value="Elp3"/>
    <property type="match status" value="1"/>
</dbReference>
<keyword evidence="2" id="KW-0949">S-adenosyl-L-methionine</keyword>
<name>A0A7V3J9R4_UNCC3</name>
<dbReference type="InterPro" id="IPR058240">
    <property type="entry name" value="rSAM_sf"/>
</dbReference>
<comment type="cofactor">
    <cofactor evidence="1">
        <name>[4Fe-4S] cluster</name>
        <dbReference type="ChEBI" id="CHEBI:49883"/>
    </cofactor>
</comment>
<comment type="caution">
    <text evidence="8">The sequence shown here is derived from an EMBL/GenBank/DDBJ whole genome shotgun (WGS) entry which is preliminary data.</text>
</comment>
<dbReference type="SFLD" id="SFLDS00029">
    <property type="entry name" value="Radical_SAM"/>
    <property type="match status" value="1"/>
</dbReference>
<proteinExistence type="predicted"/>
<dbReference type="Pfam" id="PF04055">
    <property type="entry name" value="Radical_SAM"/>
    <property type="match status" value="1"/>
</dbReference>
<dbReference type="CDD" id="cd01335">
    <property type="entry name" value="Radical_SAM"/>
    <property type="match status" value="1"/>
</dbReference>
<feature type="domain" description="B12-binding" evidence="6">
    <location>
        <begin position="130"/>
        <end position="269"/>
    </location>
</feature>
<dbReference type="GO" id="GO:0046872">
    <property type="term" value="F:metal ion binding"/>
    <property type="evidence" value="ECO:0007669"/>
    <property type="project" value="UniProtKB-KW"/>
</dbReference>
<dbReference type="SFLD" id="SFLDG01082">
    <property type="entry name" value="B12-binding_domain_containing"/>
    <property type="match status" value="1"/>
</dbReference>
<feature type="domain" description="Radical SAM core" evidence="7">
    <location>
        <begin position="326"/>
        <end position="547"/>
    </location>
</feature>
<dbReference type="InterPro" id="IPR034466">
    <property type="entry name" value="Methyltransferase_Class_B"/>
</dbReference>
<dbReference type="PROSITE" id="PS51332">
    <property type="entry name" value="B12_BINDING"/>
    <property type="match status" value="1"/>
</dbReference>
<evidence type="ECO:0000256" key="5">
    <source>
        <dbReference type="ARBA" id="ARBA00023014"/>
    </source>
</evidence>
<dbReference type="InterPro" id="IPR023404">
    <property type="entry name" value="rSAM_horseshoe"/>
</dbReference>
<evidence type="ECO:0000256" key="3">
    <source>
        <dbReference type="ARBA" id="ARBA00022723"/>
    </source>
</evidence>
<dbReference type="GO" id="GO:0003824">
    <property type="term" value="F:catalytic activity"/>
    <property type="evidence" value="ECO:0007669"/>
    <property type="project" value="InterPro"/>
</dbReference>
<organism evidence="8">
    <name type="scientific">candidate division CPR3 bacterium</name>
    <dbReference type="NCBI Taxonomy" id="2268181"/>
    <lineage>
        <taxon>Bacteria</taxon>
        <taxon>Bacteria division CPR3</taxon>
    </lineage>
</organism>
<dbReference type="GO" id="GO:0051539">
    <property type="term" value="F:4 iron, 4 sulfur cluster binding"/>
    <property type="evidence" value="ECO:0007669"/>
    <property type="project" value="UniProtKB-KW"/>
</dbReference>
<dbReference type="Gene3D" id="3.80.30.20">
    <property type="entry name" value="tm_1862 like domain"/>
    <property type="match status" value="1"/>
</dbReference>
<dbReference type="PANTHER" id="PTHR43409">
    <property type="entry name" value="ANAEROBIC MAGNESIUM-PROTOPORPHYRIN IX MONOMETHYL ESTER CYCLASE-RELATED"/>
    <property type="match status" value="1"/>
</dbReference>
<dbReference type="Gene3D" id="3.40.50.280">
    <property type="entry name" value="Cobalamin-binding domain"/>
    <property type="match status" value="1"/>
</dbReference>
<reference evidence="8" key="1">
    <citation type="journal article" date="2020" name="mSystems">
        <title>Genome- and Community-Level Interaction Insights into Carbon Utilization and Element Cycling Functions of Hydrothermarchaeota in Hydrothermal Sediment.</title>
        <authorList>
            <person name="Zhou Z."/>
            <person name="Liu Y."/>
            <person name="Xu W."/>
            <person name="Pan J."/>
            <person name="Luo Z.H."/>
            <person name="Li M."/>
        </authorList>
    </citation>
    <scope>NUCLEOTIDE SEQUENCE [LARGE SCALE GENOMIC DNA]</scope>
    <source>
        <strain evidence="8">SpSt-757</strain>
    </source>
</reference>
<dbReference type="PROSITE" id="PS51918">
    <property type="entry name" value="RADICAL_SAM"/>
    <property type="match status" value="1"/>
</dbReference>
<sequence length="587" mass="67215">MRNILVLTLIAVSFFKVELIYSGKPAWPIYGMPAAVHYDPVRHEFVDKTPSWDMINVLEDLREGRKKRSLPVRIPEKKEIRVKFNLFWRREEASEEKFLLITAVASKPYRQKVLLVNGPSQDPGDRFFGWPTPLLYAIAPTVEAIRGGLLNLSLADKIFDPWCYVEGVNSQEIKSSFRDKLEREGADIVCASATYDSLYPTLQLFAEAKKLNPRIVTILGGPHFDEVHNISALSDIFRHPELIDYAIAGDGEIALRELLKELSIKETANLQTVAENSTGRVWVYNNRGQSVSINKPLVLDELPFIPIELASDSHRLDFDVFTDEQGTILPTIQMIAARGCPYSCSFCSERKELAYPNVRSIGNIIQEIELRKQQGFRVVFFDDSTFGAYPKLLDLLHELKNTGMKFGSLNRFNHLTNPKLVEEFREAGFVYFYCAIELYDDEALRRMMKFQTTSHIIRGMRNLADFGFTLGVSLLYGLPYETEESIQATLDFTKEWVERGVIKLVSESVLSFHPGTPEGRDKNYSFDRTPPNLGYPWNRFEEGQWYHPAHVTPQYLEKILIASQERFSYALVRNRHSWVKKSSGVNG</sequence>
<accession>A0A7V3J9R4</accession>
<evidence type="ECO:0000259" key="6">
    <source>
        <dbReference type="PROSITE" id="PS51332"/>
    </source>
</evidence>
<gene>
    <name evidence="8" type="ORF">ENV41_01905</name>
</gene>